<dbReference type="Gene3D" id="2.60.40.10">
    <property type="entry name" value="Immunoglobulins"/>
    <property type="match status" value="1"/>
</dbReference>
<keyword evidence="4" id="KW-0418">Kinase</keyword>
<dbReference type="InterPro" id="IPR013783">
    <property type="entry name" value="Ig-like_fold"/>
</dbReference>
<dbReference type="PROSITE" id="PS00678">
    <property type="entry name" value="WD_REPEATS_1"/>
    <property type="match status" value="6"/>
</dbReference>
<keyword evidence="4" id="KW-0808">Transferase</keyword>
<dbReference type="PROSITE" id="PS50082">
    <property type="entry name" value="WD_REPEATS_2"/>
    <property type="match status" value="11"/>
</dbReference>
<dbReference type="Gene3D" id="2.130.10.10">
    <property type="entry name" value="YVTN repeat-like/Quinoprotein amine dehydrogenase"/>
    <property type="match status" value="5"/>
</dbReference>
<accession>A0AA48M2D2</accession>
<keyword evidence="2" id="KW-0677">Repeat</keyword>
<dbReference type="InterPro" id="IPR029030">
    <property type="entry name" value="Caspase-like_dom_sf"/>
</dbReference>
<keyword evidence="1" id="KW-0853">WD repeat</keyword>
<dbReference type="SUPFAM" id="SSF50978">
    <property type="entry name" value="WD40 repeat-like"/>
    <property type="match status" value="3"/>
</dbReference>
<dbReference type="InterPro" id="IPR015943">
    <property type="entry name" value="WD40/YVTN_repeat-like_dom_sf"/>
</dbReference>
<dbReference type="PROSITE" id="PS50294">
    <property type="entry name" value="WD_REPEATS_REGION"/>
    <property type="match status" value="7"/>
</dbReference>
<dbReference type="Pfam" id="PF17957">
    <property type="entry name" value="Big_7"/>
    <property type="match status" value="1"/>
</dbReference>
<dbReference type="GO" id="GO:0006508">
    <property type="term" value="P:proteolysis"/>
    <property type="evidence" value="ECO:0007669"/>
    <property type="project" value="InterPro"/>
</dbReference>
<feature type="domain" description="Peptidase C14 caspase" evidence="3">
    <location>
        <begin position="842"/>
        <end position="1073"/>
    </location>
</feature>
<dbReference type="AlphaFoldDB" id="A0AA48M2D2"/>
<dbReference type="EC" id="2.7.11.1" evidence="4"/>
<dbReference type="InterPro" id="IPR036322">
    <property type="entry name" value="WD40_repeat_dom_sf"/>
</dbReference>
<dbReference type="GO" id="GO:0004197">
    <property type="term" value="F:cysteine-type endopeptidase activity"/>
    <property type="evidence" value="ECO:0007669"/>
    <property type="project" value="InterPro"/>
</dbReference>
<dbReference type="InterPro" id="IPR050505">
    <property type="entry name" value="WDR55/POC1"/>
</dbReference>
<dbReference type="InterPro" id="IPR020472">
    <property type="entry name" value="WD40_PAC1"/>
</dbReference>
<dbReference type="SUPFAM" id="SSF52129">
    <property type="entry name" value="Caspase-like"/>
    <property type="match status" value="1"/>
</dbReference>
<dbReference type="CDD" id="cd00200">
    <property type="entry name" value="WD40"/>
    <property type="match status" value="1"/>
</dbReference>
<evidence type="ECO:0000259" key="3">
    <source>
        <dbReference type="Pfam" id="PF00656"/>
    </source>
</evidence>
<dbReference type="PANTHER" id="PTHR44019:SF8">
    <property type="entry name" value="POC1 CENTRIOLAR PROTEIN HOMOLOG"/>
    <property type="match status" value="1"/>
</dbReference>
<dbReference type="InterPro" id="IPR001680">
    <property type="entry name" value="WD40_rpt"/>
</dbReference>
<dbReference type="PANTHER" id="PTHR44019">
    <property type="entry name" value="WD REPEAT-CONTAINING PROTEIN 55"/>
    <property type="match status" value="1"/>
</dbReference>
<gene>
    <name evidence="4" type="primary">pkwA</name>
    <name evidence="4" type="ORF">AMST5_01324</name>
</gene>
<dbReference type="PRINTS" id="PR00320">
    <property type="entry name" value="GPROTEINBRPT"/>
</dbReference>
<protein>
    <submittedName>
        <fullName evidence="4">Serine/threonine-protein kinase PkwA</fullName>
        <ecNumber evidence="4">2.7.11.1</ecNumber>
    </submittedName>
</protein>
<evidence type="ECO:0000313" key="4">
    <source>
        <dbReference type="EMBL" id="CAJ0860681.1"/>
    </source>
</evidence>
<evidence type="ECO:0000256" key="1">
    <source>
        <dbReference type="ARBA" id="ARBA00022574"/>
    </source>
</evidence>
<sequence>MLGSRQIKISSWIKVANEFLLGIVAAIRWPRIAIWVLLSGPYPIDATAIASVDDRIVVTAQIGHDSPVADVAFSPDGRTVVSVGGSTVKIWNASSGRLLRSISSAKAMGKVAFSPDGKTILSTFELNMLKLWDAASGRPLRTFLGHNKDAMIYALAFSPDGRMIVSAGADKAIKLWDAESGSELHTIKGHGGEVTALAFSPDGKTIASASSDHTVKLWDVSSGRNLRTLGGQPLYLHAVAFSPDGATVMTAGGLDDKSIKLWDVASGRLLRKFLGHTGEVETAMFSPDGATIVSGSVDKTIKVWDVASGQQLQTLVGHDGMVSSVAFSPDGRTIISGSNDRTVRLWDTKEGHLLRTLAGCQCWVNTVAFSPDGRTVASGSHNKVNVWETTSGRALRTLSNDGLVWSVAFSPDGLTLASGSEDKTLRLWEATSGRLLRRLRGNGREVLHVAYSPDGKMIVSADDVNKLKLWDPASGRVLRTLTVPESYQGYISSEVAFSPDGRTIATGSFAIFNNGALKLWSVASGRELRSFAVNNVEGLAFSPDGRTIVSVGYDSAKFWDVPTGVERRSIVVQGSDVAFSRDGSTIVIGSSDGTLKQFDAKSGRELRVLEGHAANVSAVVYSPDGRKIGSGSWDGTWRLWDSSGEPLSASFATADGEWVTITPEGFFDASSKGAEMLNVVRGMEVYSVDQLYPFLYRPDLVREKLAGDPDALVRDAASKLDLVKVLDGRAGPRVTIIEPASGISSTDGTVMIEARLSDQGGGIGNVEWRVNGVVLGLDRGGAYLGSEITLRKKLALANGENHVHVLAYNTKGTMVSAPAEVTINSTQPKPTRPPKLFVLSAGVNNYANSHLSQLSFAVADAKAIGAAMKELGGNLYTGIEVRTLTNAEVTVAGLGRAFAQLAKEVSPDDVFVFFLSGHGLTVDGRFYFVPQDYRNTRFASEELGAEAISQDQLQEWFTGILAHKALLLTDACQSGALAGDRLSRNALAEFTATSHLTKSLGRAVMAATTDNTRSWEAQGFDHGVFTYALLAGFAGADARREGLIDVESLGNFVRSAVPELTWGTWHLIQLPQVRMTGASFPLVHTAASPLVPPVPKRYPIPSTPSAVLAFQTTARQAPNSAALDVTEIETGTPVALIPLGLNERNDNWSLIARQGRILGYVETRSLKELH</sequence>
<dbReference type="EMBL" id="OY288114">
    <property type="protein sequence ID" value="CAJ0860681.1"/>
    <property type="molecule type" value="Genomic_DNA"/>
</dbReference>
<evidence type="ECO:0000256" key="2">
    <source>
        <dbReference type="ARBA" id="ARBA00022737"/>
    </source>
</evidence>
<dbReference type="InterPro" id="IPR019775">
    <property type="entry name" value="WD40_repeat_CS"/>
</dbReference>
<dbReference type="GO" id="GO:0004674">
    <property type="term" value="F:protein serine/threonine kinase activity"/>
    <property type="evidence" value="ECO:0007669"/>
    <property type="project" value="UniProtKB-EC"/>
</dbReference>
<reference evidence="4" key="1">
    <citation type="submission" date="2023-07" db="EMBL/GenBank/DDBJ databases">
        <authorList>
            <person name="Pelsma A.J. K."/>
        </authorList>
    </citation>
    <scope>NUCLEOTIDE SEQUENCE</scope>
</reference>
<dbReference type="InterPro" id="IPR011600">
    <property type="entry name" value="Pept_C14_caspase"/>
</dbReference>
<dbReference type="Pfam" id="PF00656">
    <property type="entry name" value="Peptidase_C14"/>
    <property type="match status" value="1"/>
</dbReference>
<dbReference type="Pfam" id="PF25172">
    <property type="entry name" value="Beta-prop_WDR3_2nd"/>
    <property type="match status" value="1"/>
</dbReference>
<dbReference type="SMART" id="SM00320">
    <property type="entry name" value="WD40"/>
    <property type="match status" value="14"/>
</dbReference>
<proteinExistence type="predicted"/>
<dbReference type="Pfam" id="PF00400">
    <property type="entry name" value="WD40"/>
    <property type="match status" value="7"/>
</dbReference>
<name>A0AA48M2D2_9ZZZZ</name>
<organism evidence="4">
    <name type="scientific">freshwater sediment metagenome</name>
    <dbReference type="NCBI Taxonomy" id="556182"/>
    <lineage>
        <taxon>unclassified sequences</taxon>
        <taxon>metagenomes</taxon>
        <taxon>ecological metagenomes</taxon>
    </lineage>
</organism>
<dbReference type="Gene3D" id="3.40.50.1460">
    <property type="match status" value="1"/>
</dbReference>